<evidence type="ECO:0000259" key="5">
    <source>
        <dbReference type="Pfam" id="PF12246"/>
    </source>
</evidence>
<keyword evidence="1" id="KW-0810">Translation regulation</keyword>
<accession>A0A6H0XJL6</accession>
<dbReference type="InterPro" id="IPR006086">
    <property type="entry name" value="XPG-I_dom"/>
</dbReference>
<dbReference type="CDD" id="cd09858">
    <property type="entry name" value="PIN_MKT1"/>
    <property type="match status" value="1"/>
</dbReference>
<evidence type="ECO:0000259" key="3">
    <source>
        <dbReference type="Pfam" id="PF00752"/>
    </source>
</evidence>
<sequence length="734" mass="81046">MACPGLAFHEWATEQKLTRSSSLNELRGAQVAVDADDYVNRLLTDSVTREPLLPALGGLPMGIKKHVNSHLEIFREFDITPRFVFNGLDIAIKDRGTTSREARKVADSLNEAWTLYGQSRADAAVEEFGKSCTYRTSGVRRWLTQYLIRQGVNALLATYSAAAQVVYWKSQLGKNVDALAGPLDLLLFGAEKIITAFDWEEKTFSWTTADLIRTKLGLNQDQFIDVCLLSGLTILSPIDEVAESTQPALEAAKASLARANFDGVLAASMSKSEHYVDLFKKAKVAVKHMPVLQADGALDLLNNAEVFDNVHECISRRLPDEVLYYCARGIASPKLLNVRTQMELFEMPPLDGGNSQIYHDLVQQKLTPIRGQTYAILSHRLHRYYSRMDIQVVTWFNESNSNSLGVPEAISSLSKAADKWRVSESVLNSLKPFAKAAFDKAPLSTVLSTLSDSSNASKTIFSGTPPTLQSSSEFLSNALLRFLQGRGYIDESHNPTSWGKAYLAAINQAKTNQYMDSAESTAEAEEAIFLALELVRLDLLNGSPMFTSYSGAPLRGSDVDKANTNLISRVACLATFRHKELGFTGPLSRHLLAYHQIAAVVRNSLRDLLEVYAVDMLFSGAFSRNITPKQWSTYGAQLPLLKEPDLGLALVVKSYLNEQSHETSRRADITRWFPQALDLDADLKMAWRLWDAVNAGVQAAEAVPTSTKSMFSNADKWLMQKLAQASAPLPNGTG</sequence>
<dbReference type="GO" id="GO:0003730">
    <property type="term" value="F:mRNA 3'-UTR binding"/>
    <property type="evidence" value="ECO:0007669"/>
    <property type="project" value="TreeGrafter"/>
</dbReference>
<dbReference type="AlphaFoldDB" id="A0A6H0XJL6"/>
<dbReference type="OrthoDB" id="17262at2759"/>
<dbReference type="InterPro" id="IPR006085">
    <property type="entry name" value="XPG_DNA_repair_N"/>
</dbReference>
<proteinExistence type="inferred from homology"/>
<protein>
    <recommendedName>
        <fullName evidence="9">XPG-I domain-containing protein</fullName>
    </recommendedName>
</protein>
<dbReference type="PRINTS" id="PR00853">
    <property type="entry name" value="XPGRADSUPER"/>
</dbReference>
<evidence type="ECO:0000256" key="1">
    <source>
        <dbReference type="ARBA" id="ARBA00022845"/>
    </source>
</evidence>
<dbReference type="InterPro" id="IPR022039">
    <property type="entry name" value="MKT1_C"/>
</dbReference>
<evidence type="ECO:0000259" key="6">
    <source>
        <dbReference type="Pfam" id="PF12247"/>
    </source>
</evidence>
<dbReference type="Pfam" id="PF00867">
    <property type="entry name" value="XPG_I"/>
    <property type="match status" value="1"/>
</dbReference>
<feature type="domain" description="XPG-I" evidence="4">
    <location>
        <begin position="152"/>
        <end position="231"/>
    </location>
</feature>
<comment type="similarity">
    <text evidence="2">Belongs to the XPG/RAD2 endonuclease family.</text>
</comment>
<dbReference type="GO" id="GO:0006417">
    <property type="term" value="P:regulation of translation"/>
    <property type="evidence" value="ECO:0007669"/>
    <property type="project" value="UniProtKB-KW"/>
</dbReference>
<dbReference type="PANTHER" id="PTHR11081">
    <property type="entry name" value="FLAP ENDONUCLEASE FAMILY MEMBER"/>
    <property type="match status" value="1"/>
</dbReference>
<name>A0A6H0XJL6_9PEZI</name>
<dbReference type="Pfam" id="PF00752">
    <property type="entry name" value="XPG_N"/>
    <property type="match status" value="1"/>
</dbReference>
<keyword evidence="8" id="KW-1185">Reference proteome</keyword>
<evidence type="ECO:0000259" key="4">
    <source>
        <dbReference type="Pfam" id="PF00867"/>
    </source>
</evidence>
<reference evidence="7 8" key="1">
    <citation type="journal article" date="2016" name="Sci. Rep.">
        <title>Peltaster fructicola genome reveals evolution from an invasive phytopathogen to an ectophytic parasite.</title>
        <authorList>
            <person name="Xu C."/>
            <person name="Chen H."/>
            <person name="Gleason M.L."/>
            <person name="Xu J.R."/>
            <person name="Liu H."/>
            <person name="Zhang R."/>
            <person name="Sun G."/>
        </authorList>
    </citation>
    <scope>NUCLEOTIDE SEQUENCE [LARGE SCALE GENOMIC DNA]</scope>
    <source>
        <strain evidence="7 8">LNHT1506</strain>
    </source>
</reference>
<dbReference type="SUPFAM" id="SSF88723">
    <property type="entry name" value="PIN domain-like"/>
    <property type="match status" value="1"/>
</dbReference>
<feature type="domain" description="Post-transcriptional regulator MKT1 C-terminal" evidence="5">
    <location>
        <begin position="481"/>
        <end position="719"/>
    </location>
</feature>
<feature type="domain" description="XPG N-terminal" evidence="3">
    <location>
        <begin position="12"/>
        <end position="104"/>
    </location>
</feature>
<dbReference type="Pfam" id="PF12246">
    <property type="entry name" value="MKT1_C"/>
    <property type="match status" value="1"/>
</dbReference>
<evidence type="ECO:0000256" key="2">
    <source>
        <dbReference type="ARBA" id="ARBA00024023"/>
    </source>
</evidence>
<dbReference type="InterPro" id="IPR006084">
    <property type="entry name" value="XPG/Rad2"/>
</dbReference>
<evidence type="ECO:0000313" key="8">
    <source>
        <dbReference type="Proteomes" id="UP000503462"/>
    </source>
</evidence>
<dbReference type="InterPro" id="IPR022040">
    <property type="entry name" value="MKT1_N"/>
</dbReference>
<evidence type="ECO:0008006" key="9">
    <source>
        <dbReference type="Google" id="ProtNLM"/>
    </source>
</evidence>
<evidence type="ECO:0000313" key="7">
    <source>
        <dbReference type="EMBL" id="QIW94828.1"/>
    </source>
</evidence>
<dbReference type="Proteomes" id="UP000503462">
    <property type="component" value="Chromosome 1"/>
</dbReference>
<dbReference type="Gene3D" id="3.40.50.1010">
    <property type="entry name" value="5'-nuclease"/>
    <property type="match status" value="1"/>
</dbReference>
<dbReference type="Pfam" id="PF12247">
    <property type="entry name" value="MKT1_N"/>
    <property type="match status" value="1"/>
</dbReference>
<dbReference type="EMBL" id="CP051139">
    <property type="protein sequence ID" value="QIW94828.1"/>
    <property type="molecule type" value="Genomic_DNA"/>
</dbReference>
<dbReference type="InterPro" id="IPR029060">
    <property type="entry name" value="PIN-like_dom_sf"/>
</dbReference>
<dbReference type="PANTHER" id="PTHR11081:SF32">
    <property type="entry name" value="POST-TRANSCRIPTIONAL REGULATOR MKT1"/>
    <property type="match status" value="1"/>
</dbReference>
<gene>
    <name evidence="7" type="ORF">AMS68_000346</name>
</gene>
<feature type="domain" description="Post-transcriptional regulator MKT1 N-terminal" evidence="6">
    <location>
        <begin position="309"/>
        <end position="396"/>
    </location>
</feature>
<dbReference type="GO" id="GO:0004518">
    <property type="term" value="F:nuclease activity"/>
    <property type="evidence" value="ECO:0007669"/>
    <property type="project" value="InterPro"/>
</dbReference>
<organism evidence="7 8">
    <name type="scientific">Peltaster fructicola</name>
    <dbReference type="NCBI Taxonomy" id="286661"/>
    <lineage>
        <taxon>Eukaryota</taxon>
        <taxon>Fungi</taxon>
        <taxon>Dikarya</taxon>
        <taxon>Ascomycota</taxon>
        <taxon>Pezizomycotina</taxon>
        <taxon>Dothideomycetes</taxon>
        <taxon>Dothideomycetes incertae sedis</taxon>
        <taxon>Peltaster</taxon>
    </lineage>
</organism>